<dbReference type="Gene3D" id="3.40.50.300">
    <property type="entry name" value="P-loop containing nucleotide triphosphate hydrolases"/>
    <property type="match status" value="2"/>
</dbReference>
<organism evidence="10">
    <name type="scientific">Desertifilum tharense IPPAS B-1220</name>
    <dbReference type="NCBI Taxonomy" id="1781255"/>
    <lineage>
        <taxon>Bacteria</taxon>
        <taxon>Bacillati</taxon>
        <taxon>Cyanobacteriota</taxon>
        <taxon>Cyanophyceae</taxon>
        <taxon>Desertifilales</taxon>
        <taxon>Desertifilaceae</taxon>
        <taxon>Desertifilum</taxon>
    </lineage>
</organism>
<dbReference type="InterPro" id="IPR027417">
    <property type="entry name" value="P-loop_NTPase"/>
</dbReference>
<dbReference type="PROSITE" id="PS51274">
    <property type="entry name" value="GATASE_COBBQ"/>
    <property type="match status" value="1"/>
</dbReference>
<keyword evidence="5 7" id="KW-0460">Magnesium</keyword>
<keyword evidence="4 7" id="KW-0067">ATP-binding</keyword>
<dbReference type="InterPro" id="IPR004484">
    <property type="entry name" value="CbiA/CobB_synth"/>
</dbReference>
<proteinExistence type="inferred from homology"/>
<comment type="catalytic activity">
    <reaction evidence="7">
        <text>cob(II)yrinate + 2 L-glutamine + 2 ATP + 2 H2O = cob(II)yrinate a,c diamide + 2 L-glutamate + 2 ADP + 2 phosphate + 2 H(+)</text>
        <dbReference type="Rhea" id="RHEA:26289"/>
        <dbReference type="ChEBI" id="CHEBI:15377"/>
        <dbReference type="ChEBI" id="CHEBI:15378"/>
        <dbReference type="ChEBI" id="CHEBI:29985"/>
        <dbReference type="ChEBI" id="CHEBI:30616"/>
        <dbReference type="ChEBI" id="CHEBI:43474"/>
        <dbReference type="ChEBI" id="CHEBI:58359"/>
        <dbReference type="ChEBI" id="CHEBI:58537"/>
        <dbReference type="ChEBI" id="CHEBI:58894"/>
        <dbReference type="ChEBI" id="CHEBI:456216"/>
        <dbReference type="EC" id="6.3.5.11"/>
    </reaction>
</comment>
<dbReference type="InterPro" id="IPR002586">
    <property type="entry name" value="CobQ/CobB/MinD/ParA_Nub-bd_dom"/>
</dbReference>
<dbReference type="SUPFAM" id="SSF52540">
    <property type="entry name" value="P-loop containing nucleoside triphosphate hydrolases"/>
    <property type="match status" value="1"/>
</dbReference>
<dbReference type="PANTHER" id="PTHR43873">
    <property type="entry name" value="COBYRINATE A,C-DIAMIDE SYNTHASE"/>
    <property type="match status" value="1"/>
</dbReference>
<comment type="cofactor">
    <cofactor evidence="1 7">
        <name>Mg(2+)</name>
        <dbReference type="ChEBI" id="CHEBI:18420"/>
    </cofactor>
</comment>
<comment type="caution">
    <text evidence="10">The sequence shown here is derived from an EMBL/GenBank/DDBJ whole genome shotgun (WGS) entry which is preliminary data.</text>
</comment>
<keyword evidence="2 7" id="KW-0436">Ligase</keyword>
<evidence type="ECO:0000256" key="1">
    <source>
        <dbReference type="ARBA" id="ARBA00001946"/>
    </source>
</evidence>
<dbReference type="GO" id="GO:0005524">
    <property type="term" value="F:ATP binding"/>
    <property type="evidence" value="ECO:0007669"/>
    <property type="project" value="UniProtKB-UniRule"/>
</dbReference>
<evidence type="ECO:0000256" key="7">
    <source>
        <dbReference type="HAMAP-Rule" id="MF_00027"/>
    </source>
</evidence>
<evidence type="ECO:0000259" key="8">
    <source>
        <dbReference type="Pfam" id="PF01656"/>
    </source>
</evidence>
<dbReference type="PANTHER" id="PTHR43873:SF1">
    <property type="entry name" value="COBYRINATE A,C-DIAMIDE SYNTHASE"/>
    <property type="match status" value="1"/>
</dbReference>
<comment type="similarity">
    <text evidence="7">Belongs to the CobB/CbiA family.</text>
</comment>
<feature type="active site" description="Nucleophile" evidence="7">
    <location>
        <position position="331"/>
    </location>
</feature>
<comment type="function">
    <text evidence="7">Catalyzes the ATP-dependent amidation of the two carboxylate groups at positions a and c of cobyrinate, using either L-glutamine or ammonia as the nitrogen source.</text>
</comment>
<dbReference type="GO" id="GO:0009236">
    <property type="term" value="P:cobalamin biosynthetic process"/>
    <property type="evidence" value="ECO:0007669"/>
    <property type="project" value="UniProtKB-UniRule"/>
</dbReference>
<accession>A0A1E5QJF0</accession>
<reference evidence="10" key="1">
    <citation type="submission" date="2016-09" db="EMBL/GenBank/DDBJ databases">
        <title>Draft genome of thermotolerant cyanobacterium Desertifilum sp. strain IPPAS B-1220.</title>
        <authorList>
            <person name="Sinetova M.A."/>
            <person name="Bolakhan K."/>
            <person name="Zayadan B.K."/>
            <person name="Mironov K.S."/>
            <person name="Ustinova V."/>
            <person name="Kupriyanova E.V."/>
            <person name="Sidorov R.A."/>
            <person name="Skrypnik A.N."/>
            <person name="Gogoleva N.E."/>
            <person name="Gogolev Y.V."/>
            <person name="Los D.A."/>
        </authorList>
    </citation>
    <scope>NUCLEOTIDE SEQUENCE [LARGE SCALE GENOMIC DNA]</scope>
    <source>
        <strain evidence="10">IPPAS B-1220</strain>
    </source>
</reference>
<name>A0A1E5QJF0_9CYAN</name>
<dbReference type="CDD" id="cd05388">
    <property type="entry name" value="CobB_N"/>
    <property type="match status" value="1"/>
</dbReference>
<dbReference type="RefSeq" id="WP_069967679.1">
    <property type="nucleotide sequence ID" value="NZ_CM124774.1"/>
</dbReference>
<dbReference type="EMBL" id="MJGC01000062">
    <property type="protein sequence ID" value="OEJ74731.1"/>
    <property type="molecule type" value="Genomic_DNA"/>
</dbReference>
<evidence type="ECO:0000259" key="9">
    <source>
        <dbReference type="Pfam" id="PF07685"/>
    </source>
</evidence>
<comment type="pathway">
    <text evidence="7">Cofactor biosynthesis; adenosylcobalamin biosynthesis; cob(II)yrinate a,c-diamide from sirohydrochlorin (anaerobic route): step 10/10.</text>
</comment>
<dbReference type="STRING" id="1781255.BH720_13205"/>
<dbReference type="NCBIfam" id="TIGR00379">
    <property type="entry name" value="cobB"/>
    <property type="match status" value="1"/>
</dbReference>
<evidence type="ECO:0000256" key="2">
    <source>
        <dbReference type="ARBA" id="ARBA00022598"/>
    </source>
</evidence>
<evidence type="ECO:0000256" key="4">
    <source>
        <dbReference type="ARBA" id="ARBA00022840"/>
    </source>
</evidence>
<gene>
    <name evidence="7" type="primary">cbiA</name>
    <name evidence="10" type="ORF">BH720_13205</name>
</gene>
<feature type="site" description="Increases nucleophilicity of active site Cys" evidence="7">
    <location>
        <position position="434"/>
    </location>
</feature>
<dbReference type="UniPathway" id="UPA00148">
    <property type="reaction ID" value="UER00231"/>
</dbReference>
<feature type="domain" description="CobB/CobQ-like glutamine amidotransferase" evidence="9">
    <location>
        <begin position="248"/>
        <end position="438"/>
    </location>
</feature>
<dbReference type="OrthoDB" id="9764035at2"/>
<evidence type="ECO:0000256" key="3">
    <source>
        <dbReference type="ARBA" id="ARBA00022741"/>
    </source>
</evidence>
<dbReference type="Gene3D" id="3.40.50.880">
    <property type="match status" value="1"/>
</dbReference>
<evidence type="ECO:0000256" key="5">
    <source>
        <dbReference type="ARBA" id="ARBA00022842"/>
    </source>
</evidence>
<protein>
    <recommendedName>
        <fullName evidence="7">Cobyrinate a,c-diamide synthase</fullName>
        <ecNumber evidence="7">6.3.5.11</ecNumber>
    </recommendedName>
    <alternativeName>
        <fullName evidence="7">Cobyrinic acid a,c-diamide synthetase</fullName>
    </alternativeName>
</protein>
<dbReference type="EC" id="6.3.5.11" evidence="7"/>
<dbReference type="SUPFAM" id="SSF52317">
    <property type="entry name" value="Class I glutamine amidotransferase-like"/>
    <property type="match status" value="1"/>
</dbReference>
<dbReference type="HAMAP" id="MF_00027">
    <property type="entry name" value="CobB_CbiA"/>
    <property type="match status" value="1"/>
</dbReference>
<dbReference type="NCBIfam" id="NF002204">
    <property type="entry name" value="PRK01077.1"/>
    <property type="match status" value="1"/>
</dbReference>
<keyword evidence="7" id="KW-0169">Cobalamin biosynthesis</keyword>
<dbReference type="Pfam" id="PF01656">
    <property type="entry name" value="CbiA"/>
    <property type="match status" value="1"/>
</dbReference>
<dbReference type="Pfam" id="PF07685">
    <property type="entry name" value="GATase_3"/>
    <property type="match status" value="1"/>
</dbReference>
<dbReference type="CDD" id="cd03130">
    <property type="entry name" value="GATase1_CobB"/>
    <property type="match status" value="1"/>
</dbReference>
<dbReference type="GO" id="GO:0042242">
    <property type="term" value="F:cobyrinic acid a,c-diamide synthase activity"/>
    <property type="evidence" value="ECO:0007669"/>
    <property type="project" value="UniProtKB-UniRule"/>
</dbReference>
<evidence type="ECO:0000256" key="6">
    <source>
        <dbReference type="ARBA" id="ARBA00022962"/>
    </source>
</evidence>
<sequence>MALIIAGERSDAGKTTITLALLAALKRRGLAVQSFKVGPDYIDPMFHEYVTGRPCRNLDPVLTSASYVQTCFSRHLWGVDCAVIEGVMGLFDGLPRSVENAFPVPFGSTAHIGRLLEIPVVLVIDCSRLSGSVAAIAQGFRYYDPNLKFAGAILNRVGSDRHLALLQDALAAVNLPILGIFRRQDNITIPDRHLGLVPTGELPQLDSVVEQLAILGETGFNWDGLLPLLAAKPTASPHLPPEAAVRVRIAIAYDKAFNFYYRDNLDLLQQLGAELVFWSPLSDTQIPDKIQGFYFGGGFPEVFASELAANQGVKQALRQSILTGTPTYAECGGLMYLCEAIADFTGQSYPMLGILPTTAQMGKRLTLGYRKAIALSSSPAVTPGMTVRGHEFHRSELTPSPSQPLFTSHPLYPPQTESFAEGWQLPQVHASYLHLHWGECLEIPQRFIQQCLHRANSPIQAL</sequence>
<dbReference type="InterPro" id="IPR029062">
    <property type="entry name" value="Class_I_gatase-like"/>
</dbReference>
<dbReference type="InterPro" id="IPR011698">
    <property type="entry name" value="GATase_3"/>
</dbReference>
<evidence type="ECO:0000313" key="10">
    <source>
        <dbReference type="EMBL" id="OEJ74731.1"/>
    </source>
</evidence>
<feature type="domain" description="CobQ/CobB/MinD/ParA nucleotide binding" evidence="8">
    <location>
        <begin position="3"/>
        <end position="194"/>
    </location>
</feature>
<keyword evidence="6 7" id="KW-0315">Glutamine amidotransferase</keyword>
<comment type="miscellaneous">
    <text evidence="7">The a and c carboxylates of cobyrinate are activated for nucleophilic attack via formation of a phosphorylated intermediate by ATP. CbiA catalyzes first the amidation of the c-carboxylate, and then that of the a-carboxylate.</text>
</comment>
<dbReference type="AlphaFoldDB" id="A0A1E5QJF0"/>
<keyword evidence="3 7" id="KW-0547">Nucleotide-binding</keyword>
<comment type="domain">
    <text evidence="7">Comprises of two domains. The C-terminal domain contains the binding site for glutamine and catalyzes the hydrolysis of this substrate to glutamate and ammonia. The N-terminal domain is anticipated to bind ATP and cobyrinate and catalyzes the ultimate synthesis of the diamide product. The ammonia produced via the glutaminase domain is probably translocated to the adjacent domain via a molecular tunnel, where it reacts with an activated intermediate.</text>
</comment>